<dbReference type="OrthoDB" id="1908108at2759"/>
<keyword evidence="1" id="KW-1185">Reference proteome</keyword>
<dbReference type="GeneID" id="109000656"/>
<dbReference type="KEGG" id="jre:109000656"/>
<dbReference type="PANTHER" id="PTHR31065">
    <property type="entry name" value="PLATZ TRANSCRIPTION FACTOR FAMILY PROTEIN"/>
    <property type="match status" value="1"/>
</dbReference>
<proteinExistence type="predicted"/>
<evidence type="ECO:0000313" key="1">
    <source>
        <dbReference type="Proteomes" id="UP000235220"/>
    </source>
</evidence>
<name>A0A2I4FNB8_JUGRE</name>
<dbReference type="Proteomes" id="UP000235220">
    <property type="component" value="Chromosome 14"/>
</dbReference>
<accession>A0A2I4FNB8</accession>
<sequence>MTLVPSWLESLLSTDFFSVCSNHKNASRSECNMFCLDCHNHDAFCFYCRSTRHRDHLVIQIRRSSYHDVVRVAEIEKVLDITGVQTYVINSARVLFLNERPQPKITGKGSSHLCEVCKRSLLDPFRFCSLGCKLVGIKKKGDSSFNLSMNNDHEIKGSGERMPRRFFPVKEDDDEEHDELREGRRMIQLQDMIRYRSSMSHPADHHHQHENLPTISNVVVSRRRRKGIPRRAPLGP</sequence>
<evidence type="ECO:0000313" key="2">
    <source>
        <dbReference type="RefSeq" id="XP_018833154.1"/>
    </source>
</evidence>
<dbReference type="InterPro" id="IPR006734">
    <property type="entry name" value="PLATZ"/>
</dbReference>
<organism evidence="1 2">
    <name type="scientific">Juglans regia</name>
    <name type="common">English walnut</name>
    <dbReference type="NCBI Taxonomy" id="51240"/>
    <lineage>
        <taxon>Eukaryota</taxon>
        <taxon>Viridiplantae</taxon>
        <taxon>Streptophyta</taxon>
        <taxon>Embryophyta</taxon>
        <taxon>Tracheophyta</taxon>
        <taxon>Spermatophyta</taxon>
        <taxon>Magnoliopsida</taxon>
        <taxon>eudicotyledons</taxon>
        <taxon>Gunneridae</taxon>
        <taxon>Pentapetalae</taxon>
        <taxon>rosids</taxon>
        <taxon>fabids</taxon>
        <taxon>Fagales</taxon>
        <taxon>Juglandaceae</taxon>
        <taxon>Juglans</taxon>
    </lineage>
</organism>
<dbReference type="AlphaFoldDB" id="A0A2I4FNB8"/>
<gene>
    <name evidence="2" type="primary">LOC109000656</name>
</gene>
<dbReference type="PANTHER" id="PTHR31065:SF98">
    <property type="entry name" value="PLATZ TRANSCRIPTION FACTOR FAMILY PROTEIN"/>
    <property type="match status" value="1"/>
</dbReference>
<reference evidence="2" key="1">
    <citation type="submission" date="2025-08" db="UniProtKB">
        <authorList>
            <consortium name="RefSeq"/>
        </authorList>
    </citation>
    <scope>IDENTIFICATION</scope>
    <source>
        <tissue evidence="2">Leaves</tissue>
    </source>
</reference>
<dbReference type="RefSeq" id="XP_018833154.1">
    <property type="nucleotide sequence ID" value="XM_018977609.2"/>
</dbReference>
<dbReference type="Pfam" id="PF04640">
    <property type="entry name" value="PLATZ"/>
    <property type="match status" value="1"/>
</dbReference>
<protein>
    <submittedName>
        <fullName evidence="2">Uncharacterized protein LOC109000656 isoform X1</fullName>
    </submittedName>
</protein>
<dbReference type="Gramene" id="Jr14_17820_p1">
    <property type="protein sequence ID" value="cds.Jr14_17820_p1"/>
    <property type="gene ID" value="Jr14_17820"/>
</dbReference>
<dbReference type="STRING" id="51240.A0A2I4FNB8"/>